<gene>
    <name evidence="1" type="ORF">AB0A76_16955</name>
</gene>
<sequence length="167" mass="18352">MPEHYPYRIATRRGDLHLIWRPGAGDEPDTVAVDGRGRLLAFHDVETLAGHCERQGWALVTGETATLDLEGVREWAEDPRRGTARPGVLLDAWNFFEDLARSVSVPLPPQGTAHDAAYEKFFDADDGAQPWTAQEAAAVRDLLSAGLALWDAVRGPGHENGQCRKNT</sequence>
<comment type="caution">
    <text evidence="1">The sequence shown here is derived from an EMBL/GenBank/DDBJ whole genome shotgun (WGS) entry which is preliminary data.</text>
</comment>
<keyword evidence="2" id="KW-1185">Reference proteome</keyword>
<evidence type="ECO:0000313" key="2">
    <source>
        <dbReference type="Proteomes" id="UP001551210"/>
    </source>
</evidence>
<dbReference type="RefSeq" id="WP_359208517.1">
    <property type="nucleotide sequence ID" value="NZ_JBEZAM010000020.1"/>
</dbReference>
<dbReference type="Proteomes" id="UP001551210">
    <property type="component" value="Unassembled WGS sequence"/>
</dbReference>
<reference evidence="1 2" key="1">
    <citation type="submission" date="2024-06" db="EMBL/GenBank/DDBJ databases">
        <title>The Natural Products Discovery Center: Release of the First 8490 Sequenced Strains for Exploring Actinobacteria Biosynthetic Diversity.</title>
        <authorList>
            <person name="Kalkreuter E."/>
            <person name="Kautsar S.A."/>
            <person name="Yang D."/>
            <person name="Bader C.D."/>
            <person name="Teijaro C.N."/>
            <person name="Fluegel L."/>
            <person name="Davis C.M."/>
            <person name="Simpson J.R."/>
            <person name="Lauterbach L."/>
            <person name="Steele A.D."/>
            <person name="Gui C."/>
            <person name="Meng S."/>
            <person name="Li G."/>
            <person name="Viehrig K."/>
            <person name="Ye F."/>
            <person name="Su P."/>
            <person name="Kiefer A.F."/>
            <person name="Nichols A."/>
            <person name="Cepeda A.J."/>
            <person name="Yan W."/>
            <person name="Fan B."/>
            <person name="Jiang Y."/>
            <person name="Adhikari A."/>
            <person name="Zheng C.-J."/>
            <person name="Schuster L."/>
            <person name="Cowan T.M."/>
            <person name="Smanski M.J."/>
            <person name="Chevrette M.G."/>
            <person name="De Carvalho L.P.S."/>
            <person name="Shen B."/>
        </authorList>
    </citation>
    <scope>NUCLEOTIDE SEQUENCE [LARGE SCALE GENOMIC DNA]</scope>
    <source>
        <strain evidence="1 2">NPDC045705</strain>
    </source>
</reference>
<protein>
    <submittedName>
        <fullName evidence="1">Uncharacterized protein</fullName>
    </submittedName>
</protein>
<accession>A0ABV3CXF5</accession>
<proteinExistence type="predicted"/>
<name>A0ABV3CXF5_STREX</name>
<evidence type="ECO:0000313" key="1">
    <source>
        <dbReference type="EMBL" id="MEU7294886.1"/>
    </source>
</evidence>
<dbReference type="EMBL" id="JBEZAM010000020">
    <property type="protein sequence ID" value="MEU7294886.1"/>
    <property type="molecule type" value="Genomic_DNA"/>
</dbReference>
<organism evidence="1 2">
    <name type="scientific">Streptomyces exfoliatus</name>
    <name type="common">Streptomyces hydrogenans</name>
    <dbReference type="NCBI Taxonomy" id="1905"/>
    <lineage>
        <taxon>Bacteria</taxon>
        <taxon>Bacillati</taxon>
        <taxon>Actinomycetota</taxon>
        <taxon>Actinomycetes</taxon>
        <taxon>Kitasatosporales</taxon>
        <taxon>Streptomycetaceae</taxon>
        <taxon>Streptomyces</taxon>
    </lineage>
</organism>